<protein>
    <recommendedName>
        <fullName evidence="6">Aminotransferase</fullName>
        <ecNumber evidence="6">2.6.1.-</ecNumber>
    </recommendedName>
</protein>
<keyword evidence="5" id="KW-0663">Pyridoxal phosphate</keyword>
<sequence length="396" mass="44070">MLSNKGSQIRPSSTLAIDAKAKQMQVDGIDVVGFGAGEPDFDTPDHIKEAAIKAIEEGFTKYTPASGVLQLKEAICRKLEEDNGLHYESDQIVISNGAKHSLMNVFQAILNPGEEVIIPAPYWISYSEMVKMADGIPVIVKPHKENNLKVVLEQLEAAVTPRTKAIIINSPSNPSGMLYHREELQEIAEFAVRHNLFVVSDEIYEKLIYGDEEHVSIASLGQDIYERTIVVNGVSKSYSMTGWRIGYTASSREVAKLMGNIQSHATSNPNSIAQRAAIAALTGPQEPLKVMKEAFNERRIYMYNRIKAMPYLELLEPKGAFYVFVDVSALFGKSCRGETIRSAADLARLLLEQVQVAVVPCEDFAYETHIRLSYAISMENIRKGLDRLEAFLKEIE</sequence>
<dbReference type="Gene3D" id="3.90.1150.10">
    <property type="entry name" value="Aspartate Aminotransferase, domain 1"/>
    <property type="match status" value="1"/>
</dbReference>
<dbReference type="EC" id="2.6.1.-" evidence="6"/>
<dbReference type="CDD" id="cd00609">
    <property type="entry name" value="AAT_like"/>
    <property type="match status" value="1"/>
</dbReference>
<evidence type="ECO:0000256" key="5">
    <source>
        <dbReference type="ARBA" id="ARBA00022898"/>
    </source>
</evidence>
<evidence type="ECO:0000313" key="9">
    <source>
        <dbReference type="Proteomes" id="UP000461585"/>
    </source>
</evidence>
<dbReference type="RefSeq" id="WP_162369004.1">
    <property type="nucleotide sequence ID" value="NZ_JAAEEH010000001.1"/>
</dbReference>
<comment type="similarity">
    <text evidence="2 6">Belongs to the class-I pyridoxal-phosphate-dependent aminotransferase family.</text>
</comment>
<dbReference type="Proteomes" id="UP000461585">
    <property type="component" value="Unassembled WGS sequence"/>
</dbReference>
<evidence type="ECO:0000256" key="6">
    <source>
        <dbReference type="RuleBase" id="RU000481"/>
    </source>
</evidence>
<evidence type="ECO:0000256" key="1">
    <source>
        <dbReference type="ARBA" id="ARBA00001933"/>
    </source>
</evidence>
<evidence type="ECO:0000313" key="8">
    <source>
        <dbReference type="EMBL" id="NDL66282.1"/>
    </source>
</evidence>
<keyword evidence="4 6" id="KW-0808">Transferase</keyword>
<reference evidence="8 9" key="1">
    <citation type="submission" date="2020-01" db="EMBL/GenBank/DDBJ databases">
        <title>Anaeroalcalibacter tamaniensis gen. nov., sp. nov., moderately halophilic strictly anaerobic fermenter bacterium from mud volcano of Taman peninsula.</title>
        <authorList>
            <person name="Frolova A."/>
            <person name="Merkel A.Y."/>
            <person name="Slobodkin A.I."/>
        </authorList>
    </citation>
    <scope>NUCLEOTIDE SEQUENCE [LARGE SCALE GENOMIC DNA]</scope>
    <source>
        <strain evidence="8 9">F-3ap</strain>
    </source>
</reference>
<dbReference type="InterPro" id="IPR015424">
    <property type="entry name" value="PyrdxlP-dep_Trfase"/>
</dbReference>
<dbReference type="InterPro" id="IPR004838">
    <property type="entry name" value="NHTrfase_class1_PyrdxlP-BS"/>
</dbReference>
<dbReference type="InterPro" id="IPR015421">
    <property type="entry name" value="PyrdxlP-dep_Trfase_major"/>
</dbReference>
<proteinExistence type="inferred from homology"/>
<dbReference type="Pfam" id="PF00155">
    <property type="entry name" value="Aminotran_1_2"/>
    <property type="match status" value="1"/>
</dbReference>
<name>A0A7X5HTB6_9FIRM</name>
<dbReference type="AlphaFoldDB" id="A0A7X5HTB6"/>
<dbReference type="PANTHER" id="PTHR46383">
    <property type="entry name" value="ASPARTATE AMINOTRANSFERASE"/>
    <property type="match status" value="1"/>
</dbReference>
<accession>A0A7X5HTB6</accession>
<dbReference type="PROSITE" id="PS00105">
    <property type="entry name" value="AA_TRANSFER_CLASS_1"/>
    <property type="match status" value="1"/>
</dbReference>
<dbReference type="Gene3D" id="3.40.640.10">
    <property type="entry name" value="Type I PLP-dependent aspartate aminotransferase-like (Major domain)"/>
    <property type="match status" value="1"/>
</dbReference>
<evidence type="ECO:0000256" key="4">
    <source>
        <dbReference type="ARBA" id="ARBA00022679"/>
    </source>
</evidence>
<comment type="cofactor">
    <cofactor evidence="1 6">
        <name>pyridoxal 5'-phosphate</name>
        <dbReference type="ChEBI" id="CHEBI:597326"/>
    </cofactor>
</comment>
<dbReference type="GO" id="GO:0006520">
    <property type="term" value="P:amino acid metabolic process"/>
    <property type="evidence" value="ECO:0007669"/>
    <property type="project" value="InterPro"/>
</dbReference>
<evidence type="ECO:0000256" key="2">
    <source>
        <dbReference type="ARBA" id="ARBA00007441"/>
    </source>
</evidence>
<feature type="domain" description="Aminotransferase class I/classII large" evidence="7">
    <location>
        <begin position="30"/>
        <end position="388"/>
    </location>
</feature>
<keyword evidence="3 6" id="KW-0032">Aminotransferase</keyword>
<dbReference type="EMBL" id="JAAEEH010000001">
    <property type="protein sequence ID" value="NDL66282.1"/>
    <property type="molecule type" value="Genomic_DNA"/>
</dbReference>
<evidence type="ECO:0000259" key="7">
    <source>
        <dbReference type="Pfam" id="PF00155"/>
    </source>
</evidence>
<dbReference type="FunFam" id="3.40.640.10:FF:000033">
    <property type="entry name" value="Aspartate aminotransferase"/>
    <property type="match status" value="1"/>
</dbReference>
<dbReference type="InterPro" id="IPR015422">
    <property type="entry name" value="PyrdxlP-dep_Trfase_small"/>
</dbReference>
<dbReference type="PANTHER" id="PTHR46383:SF1">
    <property type="entry name" value="ASPARTATE AMINOTRANSFERASE"/>
    <property type="match status" value="1"/>
</dbReference>
<dbReference type="PRINTS" id="PR00753">
    <property type="entry name" value="ACCSYNTHASE"/>
</dbReference>
<dbReference type="GO" id="GO:0008483">
    <property type="term" value="F:transaminase activity"/>
    <property type="evidence" value="ECO:0007669"/>
    <property type="project" value="UniProtKB-KW"/>
</dbReference>
<evidence type="ECO:0000256" key="3">
    <source>
        <dbReference type="ARBA" id="ARBA00022576"/>
    </source>
</evidence>
<organism evidence="8 9">
    <name type="scientific">Anaerotalea alkaliphila</name>
    <dbReference type="NCBI Taxonomy" id="2662126"/>
    <lineage>
        <taxon>Bacteria</taxon>
        <taxon>Bacillati</taxon>
        <taxon>Bacillota</taxon>
        <taxon>Clostridia</taxon>
        <taxon>Eubacteriales</taxon>
        <taxon>Anaerotalea</taxon>
    </lineage>
</organism>
<dbReference type="SUPFAM" id="SSF53383">
    <property type="entry name" value="PLP-dependent transferases"/>
    <property type="match status" value="1"/>
</dbReference>
<dbReference type="InterPro" id="IPR050596">
    <property type="entry name" value="AspAT/PAT-like"/>
</dbReference>
<dbReference type="InterPro" id="IPR004839">
    <property type="entry name" value="Aminotransferase_I/II_large"/>
</dbReference>
<keyword evidence="9" id="KW-1185">Reference proteome</keyword>
<dbReference type="GO" id="GO:0030170">
    <property type="term" value="F:pyridoxal phosphate binding"/>
    <property type="evidence" value="ECO:0007669"/>
    <property type="project" value="InterPro"/>
</dbReference>
<gene>
    <name evidence="8" type="ORF">GXN74_00790</name>
</gene>
<comment type="caution">
    <text evidence="8">The sequence shown here is derived from an EMBL/GenBank/DDBJ whole genome shotgun (WGS) entry which is preliminary data.</text>
</comment>